<feature type="region of interest" description="Disordered" evidence="1">
    <location>
        <begin position="63"/>
        <end position="82"/>
    </location>
</feature>
<dbReference type="AlphaFoldDB" id="A0A2S7A8D6"/>
<organism evidence="2 3">
    <name type="scientific">Xanthomonas arboricola</name>
    <dbReference type="NCBI Taxonomy" id="56448"/>
    <lineage>
        <taxon>Bacteria</taxon>
        <taxon>Pseudomonadati</taxon>
        <taxon>Pseudomonadota</taxon>
        <taxon>Gammaproteobacteria</taxon>
        <taxon>Lysobacterales</taxon>
        <taxon>Lysobacteraceae</taxon>
        <taxon>Xanthomonas</taxon>
    </lineage>
</organism>
<proteinExistence type="predicted"/>
<feature type="region of interest" description="Disordered" evidence="1">
    <location>
        <begin position="1"/>
        <end position="56"/>
    </location>
</feature>
<evidence type="ECO:0000256" key="1">
    <source>
        <dbReference type="SAM" id="MobiDB-lite"/>
    </source>
</evidence>
<feature type="compositionally biased region" description="Low complexity" evidence="1">
    <location>
        <begin position="40"/>
        <end position="52"/>
    </location>
</feature>
<dbReference type="EMBL" id="MIGY01000004">
    <property type="protein sequence ID" value="PPU04989.1"/>
    <property type="molecule type" value="Genomic_DNA"/>
</dbReference>
<feature type="compositionally biased region" description="Gly residues" evidence="1">
    <location>
        <begin position="16"/>
        <end position="27"/>
    </location>
</feature>
<name>A0A2S7A8D6_9XANT</name>
<feature type="compositionally biased region" description="Basic and acidic residues" evidence="1">
    <location>
        <begin position="73"/>
        <end position="82"/>
    </location>
</feature>
<accession>A0A2S7A8D6</accession>
<reference evidence="2 3" key="1">
    <citation type="submission" date="2016-08" db="EMBL/GenBank/DDBJ databases">
        <title>Evolution of the type three secretion system and type three effector repertoires in Xanthomonas.</title>
        <authorList>
            <person name="Merda D."/>
            <person name="Briand M."/>
            <person name="Bosis E."/>
            <person name="Rousseau C."/>
            <person name="Portier P."/>
            <person name="Jacques M.-A."/>
            <person name="Fischer-Le Saux M."/>
        </authorList>
    </citation>
    <scope>NUCLEOTIDE SEQUENCE [LARGE SCALE GENOMIC DNA]</scope>
    <source>
        <strain evidence="2 3">CFBP 7645</strain>
    </source>
</reference>
<evidence type="ECO:0000313" key="3">
    <source>
        <dbReference type="Proteomes" id="UP000239204"/>
    </source>
</evidence>
<protein>
    <submittedName>
        <fullName evidence="2">Uncharacterized protein</fullName>
    </submittedName>
</protein>
<comment type="caution">
    <text evidence="2">The sequence shown here is derived from an EMBL/GenBank/DDBJ whole genome shotgun (WGS) entry which is preliminary data.</text>
</comment>
<dbReference type="Proteomes" id="UP000239204">
    <property type="component" value="Unassembled WGS sequence"/>
</dbReference>
<sequence>MRVTGARASECPRGWRGPGRGAGVGVRGRGDATCSRFRTPSAPSAPHSQAASLHSNTVHLLLTSTCSRPSKMPARDSRRSREDAMRHLHITLGSIERTPRALTCAGGTR</sequence>
<evidence type="ECO:0000313" key="2">
    <source>
        <dbReference type="EMBL" id="PPU04989.1"/>
    </source>
</evidence>
<gene>
    <name evidence="2" type="ORF">XarjCFBP7645_19920</name>
</gene>